<gene>
    <name evidence="2" type="ORF">IE81DRAFT_111114</name>
</gene>
<feature type="signal peptide" evidence="1">
    <location>
        <begin position="1"/>
        <end position="20"/>
    </location>
</feature>
<sequence>MMSAFVFLFCLSWVPSFAYARCECGFYDVATGSLWTDALISYFNESDGAIFDPVDKNGDFLGSSTDGALWSNVENLNEWEDGWVIAASPPSCSSADSMRLAAEKVHRHISIWKPHIECVHDGQRFS</sequence>
<organism evidence="2 3">
    <name type="scientific">Ceraceosorus guamensis</name>
    <dbReference type="NCBI Taxonomy" id="1522189"/>
    <lineage>
        <taxon>Eukaryota</taxon>
        <taxon>Fungi</taxon>
        <taxon>Dikarya</taxon>
        <taxon>Basidiomycota</taxon>
        <taxon>Ustilaginomycotina</taxon>
        <taxon>Exobasidiomycetes</taxon>
        <taxon>Ceraceosorales</taxon>
        <taxon>Ceraceosoraceae</taxon>
        <taxon>Ceraceosorus</taxon>
    </lineage>
</organism>
<protein>
    <submittedName>
        <fullName evidence="2">Uncharacterized protein</fullName>
    </submittedName>
</protein>
<evidence type="ECO:0000313" key="3">
    <source>
        <dbReference type="Proteomes" id="UP000245783"/>
    </source>
</evidence>
<reference evidence="2 3" key="1">
    <citation type="journal article" date="2018" name="Mol. Biol. Evol.">
        <title>Broad Genomic Sampling Reveals a Smut Pathogenic Ancestry of the Fungal Clade Ustilaginomycotina.</title>
        <authorList>
            <person name="Kijpornyongpan T."/>
            <person name="Mondo S.J."/>
            <person name="Barry K."/>
            <person name="Sandor L."/>
            <person name="Lee J."/>
            <person name="Lipzen A."/>
            <person name="Pangilinan J."/>
            <person name="LaButti K."/>
            <person name="Hainaut M."/>
            <person name="Henrissat B."/>
            <person name="Grigoriev I.V."/>
            <person name="Spatafora J.W."/>
            <person name="Aime M.C."/>
        </authorList>
    </citation>
    <scope>NUCLEOTIDE SEQUENCE [LARGE SCALE GENOMIC DNA]</scope>
    <source>
        <strain evidence="2 3">MCA 4658</strain>
    </source>
</reference>
<evidence type="ECO:0000313" key="2">
    <source>
        <dbReference type="EMBL" id="PWN42871.1"/>
    </source>
</evidence>
<evidence type="ECO:0000256" key="1">
    <source>
        <dbReference type="SAM" id="SignalP"/>
    </source>
</evidence>
<name>A0A316W2R7_9BASI</name>
<accession>A0A316W2R7</accession>
<dbReference type="EMBL" id="KZ819375">
    <property type="protein sequence ID" value="PWN42871.1"/>
    <property type="molecule type" value="Genomic_DNA"/>
</dbReference>
<dbReference type="GeneID" id="37031956"/>
<dbReference type="InParanoid" id="A0A316W2R7"/>
<dbReference type="AlphaFoldDB" id="A0A316W2R7"/>
<feature type="chain" id="PRO_5016244163" evidence="1">
    <location>
        <begin position="21"/>
        <end position="126"/>
    </location>
</feature>
<dbReference type="Proteomes" id="UP000245783">
    <property type="component" value="Unassembled WGS sequence"/>
</dbReference>
<dbReference type="RefSeq" id="XP_025370031.1">
    <property type="nucleotide sequence ID" value="XM_025510086.1"/>
</dbReference>
<keyword evidence="1" id="KW-0732">Signal</keyword>
<dbReference type="OrthoDB" id="25131at2759"/>
<proteinExistence type="predicted"/>
<keyword evidence="3" id="KW-1185">Reference proteome</keyword>